<evidence type="ECO:0000313" key="2">
    <source>
        <dbReference type="EMBL" id="KAJ1096652.1"/>
    </source>
</evidence>
<comment type="caution">
    <text evidence="2">The sequence shown here is derived from an EMBL/GenBank/DDBJ whole genome shotgun (WGS) entry which is preliminary data.</text>
</comment>
<sequence>MVLLKWEKKLQYKKCSYAYCLTNDHLSQNRAGSSPGHELLTETTAVAGEDSSVVMSKWSGGGRLRESDRQGCRGSRPAGHDLVWCQIENNKMKYASNFLRLKPHRKMLKMPPHSES</sequence>
<accession>A0AAV7LZK0</accession>
<reference evidence="2" key="1">
    <citation type="journal article" date="2022" name="bioRxiv">
        <title>Sequencing and chromosome-scale assembly of the giantPleurodeles waltlgenome.</title>
        <authorList>
            <person name="Brown T."/>
            <person name="Elewa A."/>
            <person name="Iarovenko S."/>
            <person name="Subramanian E."/>
            <person name="Araus A.J."/>
            <person name="Petzold A."/>
            <person name="Susuki M."/>
            <person name="Suzuki K.-i.T."/>
            <person name="Hayashi T."/>
            <person name="Toyoda A."/>
            <person name="Oliveira C."/>
            <person name="Osipova E."/>
            <person name="Leigh N.D."/>
            <person name="Simon A."/>
            <person name="Yun M.H."/>
        </authorList>
    </citation>
    <scope>NUCLEOTIDE SEQUENCE</scope>
    <source>
        <strain evidence="2">20211129_DDA</strain>
        <tissue evidence="2">Liver</tissue>
    </source>
</reference>
<dbReference type="Proteomes" id="UP001066276">
    <property type="component" value="Chromosome 10"/>
</dbReference>
<protein>
    <submittedName>
        <fullName evidence="2">Uncharacterized protein</fullName>
    </submittedName>
</protein>
<gene>
    <name evidence="2" type="ORF">NDU88_001787</name>
</gene>
<name>A0AAV7LZK0_PLEWA</name>
<evidence type="ECO:0000313" key="3">
    <source>
        <dbReference type="Proteomes" id="UP001066276"/>
    </source>
</evidence>
<organism evidence="2 3">
    <name type="scientific">Pleurodeles waltl</name>
    <name type="common">Iberian ribbed newt</name>
    <dbReference type="NCBI Taxonomy" id="8319"/>
    <lineage>
        <taxon>Eukaryota</taxon>
        <taxon>Metazoa</taxon>
        <taxon>Chordata</taxon>
        <taxon>Craniata</taxon>
        <taxon>Vertebrata</taxon>
        <taxon>Euteleostomi</taxon>
        <taxon>Amphibia</taxon>
        <taxon>Batrachia</taxon>
        <taxon>Caudata</taxon>
        <taxon>Salamandroidea</taxon>
        <taxon>Salamandridae</taxon>
        <taxon>Pleurodelinae</taxon>
        <taxon>Pleurodeles</taxon>
    </lineage>
</organism>
<keyword evidence="3" id="KW-1185">Reference proteome</keyword>
<dbReference type="EMBL" id="JANPWB010000014">
    <property type="protein sequence ID" value="KAJ1096652.1"/>
    <property type="molecule type" value="Genomic_DNA"/>
</dbReference>
<evidence type="ECO:0000256" key="1">
    <source>
        <dbReference type="SAM" id="MobiDB-lite"/>
    </source>
</evidence>
<feature type="region of interest" description="Disordered" evidence="1">
    <location>
        <begin position="57"/>
        <end position="76"/>
    </location>
</feature>
<proteinExistence type="predicted"/>
<dbReference type="AlphaFoldDB" id="A0AAV7LZK0"/>